<reference evidence="1" key="1">
    <citation type="submission" date="2021-01" db="EMBL/GenBank/DDBJ databases">
        <authorList>
            <consortium name="Genoscope - CEA"/>
            <person name="William W."/>
        </authorList>
    </citation>
    <scope>NUCLEOTIDE SEQUENCE</scope>
</reference>
<accession>A0A8S1U7I3</accession>
<sequence>MEESLAFKLSAPLPLPTLKNTLTQQIISKVCSDLVCDKRPLIQSPEDPQLFHNDHLAKIIDVDTFTSQFCEEMSRFANQNSVLYQEFMQNKENITLLQILEQGDAHLSKIDEMVNRQKNDFVMDIANLQDRIMVAIQSIKEENIKKLDSFNEQYKQSFINLKTKIDQFFLLSKQNFYYSNQNTFQYKLASLDTPEAQQFLSNLKSHINKSKLLSQGNATPLQMLTELQTLARFVMQMTNSPPNYNKIQNLQNNFLDSLVNEVGFVLNNTISQRMFIPFGCSKELTQILTGENNLQLQLPTRNIDNFLLKPTKKFSIGTQITCILSISDQLFAIGSQNDSQLRMFDSTNKKISTFQAHNQNIVSLEKLHNNENNSRQFVSLGLDMQIIVWNIDDIIVSTQPRVFRKIQIQQMGISIIDLKDSTHIAFSDVHKDVNICNIYSQKIGTCNTNSLSKINGLTLLKKGEKFLSYSQDSIINIWRLTKYGSSQDPILICDQTLNDPLFGSISQIFIATQWPGHCIIASYEGSVKFFDLNRNCIVFSKFGNRKVQSNQMESILIEVSDQQSNPPIWLITFSFTDNIATQHHLSMAPYAMHSQDIKMGHQLSVQQSQGKHKVQIFNQQNGNGKAFTTMVMFSSDTTDELMIYELKGN</sequence>
<protein>
    <submittedName>
        <fullName evidence="1">Uncharacterized protein</fullName>
    </submittedName>
</protein>
<comment type="caution">
    <text evidence="1">The sequence shown here is derived from an EMBL/GenBank/DDBJ whole genome shotgun (WGS) entry which is preliminary data.</text>
</comment>
<gene>
    <name evidence="1" type="ORF">POCTA_138.1.T0390208</name>
</gene>
<keyword evidence="2" id="KW-1185">Reference proteome</keyword>
<dbReference type="OMA" id="DELMIYE"/>
<evidence type="ECO:0000313" key="1">
    <source>
        <dbReference type="EMBL" id="CAD8161095.1"/>
    </source>
</evidence>
<dbReference type="AlphaFoldDB" id="A0A8S1U7I3"/>
<dbReference type="SMART" id="SM00320">
    <property type="entry name" value="WD40"/>
    <property type="match status" value="3"/>
</dbReference>
<name>A0A8S1U7I3_PAROT</name>
<proteinExistence type="predicted"/>
<dbReference type="OrthoDB" id="10283099at2759"/>
<evidence type="ECO:0000313" key="2">
    <source>
        <dbReference type="Proteomes" id="UP000683925"/>
    </source>
</evidence>
<dbReference type="EMBL" id="CAJJDP010000039">
    <property type="protein sequence ID" value="CAD8161095.1"/>
    <property type="molecule type" value="Genomic_DNA"/>
</dbReference>
<dbReference type="InterPro" id="IPR001680">
    <property type="entry name" value="WD40_rpt"/>
</dbReference>
<dbReference type="Proteomes" id="UP000683925">
    <property type="component" value="Unassembled WGS sequence"/>
</dbReference>
<organism evidence="1 2">
    <name type="scientific">Paramecium octaurelia</name>
    <dbReference type="NCBI Taxonomy" id="43137"/>
    <lineage>
        <taxon>Eukaryota</taxon>
        <taxon>Sar</taxon>
        <taxon>Alveolata</taxon>
        <taxon>Ciliophora</taxon>
        <taxon>Intramacronucleata</taxon>
        <taxon>Oligohymenophorea</taxon>
        <taxon>Peniculida</taxon>
        <taxon>Parameciidae</taxon>
        <taxon>Paramecium</taxon>
    </lineage>
</organism>